<evidence type="ECO:0000313" key="3">
    <source>
        <dbReference type="Proteomes" id="UP000076400"/>
    </source>
</evidence>
<organism evidence="2 3">
    <name type="scientific">Oceanibaculum pacificum</name>
    <dbReference type="NCBI Taxonomy" id="580166"/>
    <lineage>
        <taxon>Bacteria</taxon>
        <taxon>Pseudomonadati</taxon>
        <taxon>Pseudomonadota</taxon>
        <taxon>Alphaproteobacteria</taxon>
        <taxon>Rhodospirillales</taxon>
        <taxon>Oceanibaculaceae</taxon>
        <taxon>Oceanibaculum</taxon>
    </lineage>
</organism>
<dbReference type="Pfam" id="PF02350">
    <property type="entry name" value="Epimerase_2"/>
    <property type="match status" value="1"/>
</dbReference>
<reference evidence="2 3" key="1">
    <citation type="submission" date="2015-12" db="EMBL/GenBank/DDBJ databases">
        <title>Genome sequence of Oceanibaculum pacificum MCCC 1A02656.</title>
        <authorList>
            <person name="Lu L."/>
            <person name="Lai Q."/>
            <person name="Shao Z."/>
            <person name="Qian P."/>
        </authorList>
    </citation>
    <scope>NUCLEOTIDE SEQUENCE [LARGE SCALE GENOMIC DNA]</scope>
    <source>
        <strain evidence="2 3">MCCC 1A02656</strain>
    </source>
</reference>
<gene>
    <name evidence="2" type="ORF">AUP43_05135</name>
</gene>
<keyword evidence="3" id="KW-1185">Reference proteome</keyword>
<dbReference type="InterPro" id="IPR029767">
    <property type="entry name" value="WecB-like"/>
</dbReference>
<dbReference type="STRING" id="580166.AUP43_05135"/>
<comment type="caution">
    <text evidence="2">The sequence shown here is derived from an EMBL/GenBank/DDBJ whole genome shotgun (WGS) entry which is preliminary data.</text>
</comment>
<dbReference type="Gene3D" id="3.40.50.2000">
    <property type="entry name" value="Glycogen Phosphorylase B"/>
    <property type="match status" value="2"/>
</dbReference>
<dbReference type="NCBIfam" id="TIGR03568">
    <property type="entry name" value="NeuC_NnaA"/>
    <property type="match status" value="1"/>
</dbReference>
<dbReference type="InterPro" id="IPR003331">
    <property type="entry name" value="UDP_GlcNAc_Epimerase_2_dom"/>
</dbReference>
<accession>A0A154WFA9</accession>
<feature type="domain" description="UDP-N-acetylglucosamine 2-epimerase" evidence="1">
    <location>
        <begin position="23"/>
        <end position="380"/>
    </location>
</feature>
<sequence>MKRVIAVFTGNRAEYGLQYPILKAIQAHPALEYRLLVSGAHLDPNFGRTLNEIAADGFEIHAEVTIDMAADDQAGATAKAIGSGILAISDALARLKPDMLVVYADRFEGFAAVIAGSQMNIPTAHIEGGDITEGGALDDSVRHAMTKLAHLHFTTNQQASNRVLAMGEEAWRVHTVGFPAIDMIAAGNVASPGELTARYALDPARPLVLFTQHAVTTEVAAAAEQIRPSLKALSALAADGVQVIVTYPNNDAGAQAIIAEIDELGRQSVPGIQIHRSLGRYNYHGLLALARDPAWRVCCAGNSSSGIKETPAFGCPTVNIGSRQQGRLRAENVLDAGYDSAAIEAAIRTCLFDAEFRLLCAGCENPYGIGDAGIKVAEVLASVPLDQRLIRKRMMLAGEARDGWHR</sequence>
<evidence type="ECO:0000313" key="2">
    <source>
        <dbReference type="EMBL" id="KZD12192.1"/>
    </source>
</evidence>
<protein>
    <submittedName>
        <fullName evidence="2">UDP-N-acetyl glucosamine 2-epimerase</fullName>
    </submittedName>
</protein>
<dbReference type="PANTHER" id="PTHR43174">
    <property type="entry name" value="UDP-N-ACETYLGLUCOSAMINE 2-EPIMERASE"/>
    <property type="match status" value="1"/>
</dbReference>
<dbReference type="EMBL" id="LPXN01000046">
    <property type="protein sequence ID" value="KZD12192.1"/>
    <property type="molecule type" value="Genomic_DNA"/>
</dbReference>
<evidence type="ECO:0000259" key="1">
    <source>
        <dbReference type="Pfam" id="PF02350"/>
    </source>
</evidence>
<dbReference type="PANTHER" id="PTHR43174:SF3">
    <property type="entry name" value="UDP-N-ACETYLGLUCOSAMINE 2-EPIMERASE"/>
    <property type="match status" value="1"/>
</dbReference>
<name>A0A154WFA9_9PROT</name>
<dbReference type="GO" id="GO:0006047">
    <property type="term" value="P:UDP-N-acetylglucosamine metabolic process"/>
    <property type="evidence" value="ECO:0007669"/>
    <property type="project" value="InterPro"/>
</dbReference>
<dbReference type="SUPFAM" id="SSF53756">
    <property type="entry name" value="UDP-Glycosyltransferase/glycogen phosphorylase"/>
    <property type="match status" value="1"/>
</dbReference>
<dbReference type="InterPro" id="IPR020004">
    <property type="entry name" value="UDP-GlcNAc_Epase"/>
</dbReference>
<dbReference type="GO" id="GO:0004553">
    <property type="term" value="F:hydrolase activity, hydrolyzing O-glycosyl compounds"/>
    <property type="evidence" value="ECO:0007669"/>
    <property type="project" value="InterPro"/>
</dbReference>
<proteinExistence type="predicted"/>
<dbReference type="RefSeq" id="WP_067552946.1">
    <property type="nucleotide sequence ID" value="NZ_LPXN01000046.1"/>
</dbReference>
<dbReference type="AlphaFoldDB" id="A0A154WFA9"/>
<dbReference type="OrthoDB" id="9803238at2"/>
<dbReference type="Proteomes" id="UP000076400">
    <property type="component" value="Unassembled WGS sequence"/>
</dbReference>